<sequence length="189" mass="21656">MNVLQYLKSKEFLRTLILMIAISLMLLFGLVKWLGYHTKHDEKIEVPNLEMLSLAETEKILEEFKLNYVVIDSASFNPKFPPKSVIEQNPMPGDFVKENRKIYLTLNPSDYRKVTVPNVLDQTKRQVVIQLKSLGFRIGKERFVKDLGRDVVRGLEIGSKNVMPGDRLPKNTVIDLVLGDGLVDRDSIK</sequence>
<evidence type="ECO:0000313" key="4">
    <source>
        <dbReference type="Proteomes" id="UP001474120"/>
    </source>
</evidence>
<keyword evidence="1" id="KW-0812">Transmembrane</keyword>
<gene>
    <name evidence="3" type="ORF">AABB81_00565</name>
</gene>
<evidence type="ECO:0000313" key="3">
    <source>
        <dbReference type="EMBL" id="MEL4454369.1"/>
    </source>
</evidence>
<feature type="transmembrane region" description="Helical" evidence="1">
    <location>
        <begin position="12"/>
        <end position="34"/>
    </location>
</feature>
<keyword evidence="4" id="KW-1185">Reference proteome</keyword>
<protein>
    <submittedName>
        <fullName evidence="3">PASTA domain-containing protein</fullName>
    </submittedName>
</protein>
<reference evidence="3 4" key="1">
    <citation type="submission" date="2024-04" db="EMBL/GenBank/DDBJ databases">
        <title>whole genome sequencing of Lutimonas vermicola strain IMCC1616.</title>
        <authorList>
            <person name="Bae S.S."/>
        </authorList>
    </citation>
    <scope>NUCLEOTIDE SEQUENCE [LARGE SCALE GENOMIC DNA]</scope>
    <source>
        <strain evidence="3 4">IMCC1616</strain>
    </source>
</reference>
<proteinExistence type="predicted"/>
<dbReference type="Pfam" id="PF03793">
    <property type="entry name" value="PASTA"/>
    <property type="match status" value="2"/>
</dbReference>
<dbReference type="SUPFAM" id="SSF54184">
    <property type="entry name" value="Penicillin-binding protein 2x (pbp-2x), c-terminal domain"/>
    <property type="match status" value="1"/>
</dbReference>
<keyword evidence="1" id="KW-1133">Transmembrane helix</keyword>
<keyword evidence="1" id="KW-0472">Membrane</keyword>
<accession>A0ABU9KVZ8</accession>
<dbReference type="SMART" id="SM00740">
    <property type="entry name" value="PASTA"/>
    <property type="match status" value="2"/>
</dbReference>
<comment type="caution">
    <text evidence="3">The sequence shown here is derived from an EMBL/GenBank/DDBJ whole genome shotgun (WGS) entry which is preliminary data.</text>
</comment>
<name>A0ABU9KVZ8_9FLAO</name>
<dbReference type="RefSeq" id="WP_342157899.1">
    <property type="nucleotide sequence ID" value="NZ_JBCDNA010000001.1"/>
</dbReference>
<dbReference type="InterPro" id="IPR005543">
    <property type="entry name" value="PASTA_dom"/>
</dbReference>
<feature type="domain" description="PASTA" evidence="2">
    <location>
        <begin position="110"/>
        <end position="180"/>
    </location>
</feature>
<dbReference type="CDD" id="cd06577">
    <property type="entry name" value="PASTA_pknB"/>
    <property type="match status" value="2"/>
</dbReference>
<organism evidence="3 4">
    <name type="scientific">Lutimonas vermicola</name>
    <dbReference type="NCBI Taxonomy" id="414288"/>
    <lineage>
        <taxon>Bacteria</taxon>
        <taxon>Pseudomonadati</taxon>
        <taxon>Bacteroidota</taxon>
        <taxon>Flavobacteriia</taxon>
        <taxon>Flavobacteriales</taxon>
        <taxon>Flavobacteriaceae</taxon>
        <taxon>Lutimonas</taxon>
    </lineage>
</organism>
<feature type="domain" description="PASTA" evidence="2">
    <location>
        <begin position="40"/>
        <end position="108"/>
    </location>
</feature>
<evidence type="ECO:0000259" key="2">
    <source>
        <dbReference type="PROSITE" id="PS51178"/>
    </source>
</evidence>
<dbReference type="PROSITE" id="PS51178">
    <property type="entry name" value="PASTA"/>
    <property type="match status" value="2"/>
</dbReference>
<dbReference type="Gene3D" id="3.30.10.20">
    <property type="match status" value="2"/>
</dbReference>
<evidence type="ECO:0000256" key="1">
    <source>
        <dbReference type="SAM" id="Phobius"/>
    </source>
</evidence>
<dbReference type="Proteomes" id="UP001474120">
    <property type="component" value="Unassembled WGS sequence"/>
</dbReference>
<dbReference type="EMBL" id="JBCDNA010000001">
    <property type="protein sequence ID" value="MEL4454369.1"/>
    <property type="molecule type" value="Genomic_DNA"/>
</dbReference>